<evidence type="ECO:0000313" key="1">
    <source>
        <dbReference type="EMBL" id="KAJ6420526.1"/>
    </source>
</evidence>
<keyword evidence="2" id="KW-1185">Reference proteome</keyword>
<dbReference type="EMBL" id="JAPFFJ010000008">
    <property type="protein sequence ID" value="KAJ6420526.1"/>
    <property type="molecule type" value="Genomic_DNA"/>
</dbReference>
<name>A0AAD6KBJ1_9ROSI</name>
<evidence type="ECO:0000313" key="2">
    <source>
        <dbReference type="Proteomes" id="UP001162972"/>
    </source>
</evidence>
<dbReference type="Proteomes" id="UP001162972">
    <property type="component" value="Chromosome 17"/>
</dbReference>
<gene>
    <name evidence="1" type="ORF">OIU84_027964</name>
</gene>
<sequence length="102" mass="11737">MGYPPTILGCPTHLLITMTMAMELMKMRLQNSKPMGHSLIVKLERRHTGHRRAVHGLTGHRHTEHTGHPITRLLPFQKQGYEDDLNGSRIMIWALIYLMQEG</sequence>
<accession>A0AAD6KBJ1</accession>
<dbReference type="AlphaFoldDB" id="A0AAD6KBJ1"/>
<organism evidence="1 2">
    <name type="scientific">Salix udensis</name>
    <dbReference type="NCBI Taxonomy" id="889485"/>
    <lineage>
        <taxon>Eukaryota</taxon>
        <taxon>Viridiplantae</taxon>
        <taxon>Streptophyta</taxon>
        <taxon>Embryophyta</taxon>
        <taxon>Tracheophyta</taxon>
        <taxon>Spermatophyta</taxon>
        <taxon>Magnoliopsida</taxon>
        <taxon>eudicotyledons</taxon>
        <taxon>Gunneridae</taxon>
        <taxon>Pentapetalae</taxon>
        <taxon>rosids</taxon>
        <taxon>fabids</taxon>
        <taxon>Malpighiales</taxon>
        <taxon>Salicaceae</taxon>
        <taxon>Saliceae</taxon>
        <taxon>Salix</taxon>
    </lineage>
</organism>
<comment type="caution">
    <text evidence="1">The sequence shown here is derived from an EMBL/GenBank/DDBJ whole genome shotgun (WGS) entry which is preliminary data.</text>
</comment>
<proteinExistence type="predicted"/>
<protein>
    <submittedName>
        <fullName evidence="1">Uncharacterized protein</fullName>
    </submittedName>
</protein>
<reference evidence="1 2" key="1">
    <citation type="journal article" date="2023" name="Int. J. Mol. Sci.">
        <title>De Novo Assembly and Annotation of 11 Diverse Shrub Willow (Salix) Genomes Reveals Novel Gene Organization in Sex-Linked Regions.</title>
        <authorList>
            <person name="Hyden B."/>
            <person name="Feng K."/>
            <person name="Yates T.B."/>
            <person name="Jawdy S."/>
            <person name="Cereghino C."/>
            <person name="Smart L.B."/>
            <person name="Muchero W."/>
        </authorList>
    </citation>
    <scope>NUCLEOTIDE SEQUENCE [LARGE SCALE GENOMIC DNA]</scope>
    <source>
        <tissue evidence="1">Shoot tip</tissue>
    </source>
</reference>